<dbReference type="Proteomes" id="UP000685013">
    <property type="component" value="Chromosome 7"/>
</dbReference>
<evidence type="ECO:0000313" key="2">
    <source>
        <dbReference type="Proteomes" id="UP000685013"/>
    </source>
</evidence>
<sequence length="117" mass="13880">MYKLERIEERRNCREANRRMEAEIQRGYDSSSSSSMFSVFLCVVGEREGLNRGKRKVRNLKAEAKCVKALWMARGENPVVWVPWKLQQQQPKTQRQHMHKTTHNHNVNLSLFCHVRV</sequence>
<dbReference type="AlphaFoldDB" id="A0AAV6N9P7"/>
<feature type="non-terminal residue" evidence="1">
    <location>
        <position position="1"/>
    </location>
</feature>
<keyword evidence="2" id="KW-1185">Reference proteome</keyword>
<evidence type="ECO:0000313" key="1">
    <source>
        <dbReference type="EMBL" id="KAG6594389.1"/>
    </source>
</evidence>
<dbReference type="EMBL" id="JAGKQH010000007">
    <property type="protein sequence ID" value="KAG6594389.1"/>
    <property type="molecule type" value="Genomic_DNA"/>
</dbReference>
<reference evidence="1 2" key="1">
    <citation type="journal article" date="2021" name="Hortic Res">
        <title>The domestication of Cucurbita argyrosperma as revealed by the genome of its wild relative.</title>
        <authorList>
            <person name="Barrera-Redondo J."/>
            <person name="Sanchez-de la Vega G."/>
            <person name="Aguirre-Liguori J.A."/>
            <person name="Castellanos-Morales G."/>
            <person name="Gutierrez-Guerrero Y.T."/>
            <person name="Aguirre-Dugua X."/>
            <person name="Aguirre-Planter E."/>
            <person name="Tenaillon M.I."/>
            <person name="Lira-Saade R."/>
            <person name="Eguiarte L.E."/>
        </authorList>
    </citation>
    <scope>NUCLEOTIDE SEQUENCE [LARGE SCALE GENOMIC DNA]</scope>
    <source>
        <strain evidence="1">JBR-2021</strain>
    </source>
</reference>
<accession>A0AAV6N9P7</accession>
<protein>
    <submittedName>
        <fullName evidence="1">Uncharacterized protein</fullName>
    </submittedName>
</protein>
<gene>
    <name evidence="1" type="ORF">SDJN03_10942</name>
</gene>
<proteinExistence type="predicted"/>
<organism evidence="1 2">
    <name type="scientific">Cucurbita argyrosperma subsp. sororia</name>
    <dbReference type="NCBI Taxonomy" id="37648"/>
    <lineage>
        <taxon>Eukaryota</taxon>
        <taxon>Viridiplantae</taxon>
        <taxon>Streptophyta</taxon>
        <taxon>Embryophyta</taxon>
        <taxon>Tracheophyta</taxon>
        <taxon>Spermatophyta</taxon>
        <taxon>Magnoliopsida</taxon>
        <taxon>eudicotyledons</taxon>
        <taxon>Gunneridae</taxon>
        <taxon>Pentapetalae</taxon>
        <taxon>rosids</taxon>
        <taxon>fabids</taxon>
        <taxon>Cucurbitales</taxon>
        <taxon>Cucurbitaceae</taxon>
        <taxon>Cucurbiteae</taxon>
        <taxon>Cucurbita</taxon>
    </lineage>
</organism>
<comment type="caution">
    <text evidence="1">The sequence shown here is derived from an EMBL/GenBank/DDBJ whole genome shotgun (WGS) entry which is preliminary data.</text>
</comment>
<name>A0AAV6N9P7_9ROSI</name>